<feature type="region of interest" description="Disordered" evidence="1">
    <location>
        <begin position="22"/>
        <end position="76"/>
    </location>
</feature>
<keyword evidence="3" id="KW-1185">Reference proteome</keyword>
<evidence type="ECO:0000313" key="3">
    <source>
        <dbReference type="Proteomes" id="UP001598251"/>
    </source>
</evidence>
<organism evidence="2 3">
    <name type="scientific">Streptomyces sindenensis</name>
    <dbReference type="NCBI Taxonomy" id="67363"/>
    <lineage>
        <taxon>Bacteria</taxon>
        <taxon>Bacillati</taxon>
        <taxon>Actinomycetota</taxon>
        <taxon>Actinomycetes</taxon>
        <taxon>Kitasatosporales</taxon>
        <taxon>Streptomycetaceae</taxon>
        <taxon>Streptomyces</taxon>
    </lineage>
</organism>
<reference evidence="2 3" key="1">
    <citation type="submission" date="2024-09" db="EMBL/GenBank/DDBJ databases">
        <title>The Natural Products Discovery Center: Release of the First 8490 Sequenced Strains for Exploring Actinobacteria Biosynthetic Diversity.</title>
        <authorList>
            <person name="Kalkreuter E."/>
            <person name="Kautsar S.A."/>
            <person name="Yang D."/>
            <person name="Bader C.D."/>
            <person name="Teijaro C.N."/>
            <person name="Fluegel L."/>
            <person name="Davis C.M."/>
            <person name="Simpson J.R."/>
            <person name="Lauterbach L."/>
            <person name="Steele A.D."/>
            <person name="Gui C."/>
            <person name="Meng S."/>
            <person name="Li G."/>
            <person name="Viehrig K."/>
            <person name="Ye F."/>
            <person name="Su P."/>
            <person name="Kiefer A.F."/>
            <person name="Nichols A."/>
            <person name="Cepeda A.J."/>
            <person name="Yan W."/>
            <person name="Fan B."/>
            <person name="Jiang Y."/>
            <person name="Adhikari A."/>
            <person name="Zheng C.-J."/>
            <person name="Schuster L."/>
            <person name="Cowan T.M."/>
            <person name="Smanski M.J."/>
            <person name="Chevrette M.G."/>
            <person name="De Carvalho L.P.S."/>
            <person name="Shen B."/>
        </authorList>
    </citation>
    <scope>NUCLEOTIDE SEQUENCE [LARGE SCALE GENOMIC DNA]</scope>
    <source>
        <strain evidence="2 3">NPDC058546</strain>
    </source>
</reference>
<evidence type="ECO:0000313" key="2">
    <source>
        <dbReference type="EMBL" id="MFD4214145.1"/>
    </source>
</evidence>
<comment type="caution">
    <text evidence="2">The sequence shown here is derived from an EMBL/GenBank/DDBJ whole genome shotgun (WGS) entry which is preliminary data.</text>
</comment>
<dbReference type="EMBL" id="JBHXOF010000007">
    <property type="protein sequence ID" value="MFD4214145.1"/>
    <property type="molecule type" value="Genomic_DNA"/>
</dbReference>
<evidence type="ECO:0000256" key="1">
    <source>
        <dbReference type="SAM" id="MobiDB-lite"/>
    </source>
</evidence>
<dbReference type="Proteomes" id="UP001598251">
    <property type="component" value="Unassembled WGS sequence"/>
</dbReference>
<sequence length="598" mass="66137">MTTDPVIATDLAQLRREELARREERRRAREKGAVPALRARRREALSRVGGPASPDMPDEESVAPTPESGTTADLPPLSPRILAALERAAVEANDSGFVEAARLRAAPAPDPQVALADEVRELLSRVAPLRALTHLVELAACGLPVLGASDLGRAESLCGGCPPEPAVDPDHVDAWQLHLEAAAAAGYAELPLAVWQRLAERLPLPVVDDLIDGGALQRSLAPHTWSERTQRVRYIIARLSPEHLEDPEVVELEWEDEECRRILRSGGGVLPIEGRHDEWSLRSALLGGELDALDEISPSMDRLPAALADLVMSLQEVRRGSPVGPRLGQDFSLFGLLEDCLPEARLISGSTAFHYWAGTRRMYRLLDDVHWSLACEPDRFPETARATLQQALALRSAGAWGSAARADREARVVQAYLCFLHSGPKDRDRLDQGIGLLEEVLKRGGSRRGGVGGEQRRRMRDLSELLQSLRSKSKPQEVLNPYLALCVEHGSTEWRQGWRDLRNQVGTGQLEYINGAKDRIKRSETARRLGHESEALYAVPLDERFLWVPDARNDVLQPAPRSLERRTLATSEEEQQWTATEAARELIGRCVTGTRNDH</sequence>
<feature type="compositionally biased region" description="Basic and acidic residues" evidence="1">
    <location>
        <begin position="22"/>
        <end position="32"/>
    </location>
</feature>
<proteinExistence type="predicted"/>
<protein>
    <submittedName>
        <fullName evidence="2">Uncharacterized protein</fullName>
    </submittedName>
</protein>
<accession>A0ABW6EJ97</accession>
<name>A0ABW6EJ97_9ACTN</name>
<dbReference type="RefSeq" id="WP_382825482.1">
    <property type="nucleotide sequence ID" value="NZ_JBHXLY010000007.1"/>
</dbReference>
<gene>
    <name evidence="2" type="ORF">ACFWSS_14795</name>
</gene>